<evidence type="ECO:0000313" key="1">
    <source>
        <dbReference type="EMBL" id="TYS17132.1"/>
    </source>
</evidence>
<dbReference type="Proteomes" id="UP000322267">
    <property type="component" value="Unassembled WGS sequence"/>
</dbReference>
<evidence type="ECO:0000313" key="2">
    <source>
        <dbReference type="Proteomes" id="UP000322267"/>
    </source>
</evidence>
<sequence>MKNIILIVLFLFPLLIVGCNSPETMEDVFHDEMKNNKDVDEYKVVEKVQEDNIIIFTSHTEDDVYNNHHPKLAHFTKSDDKWLWKRTNVCPLDEWSGYLDGESHLWCGTLTEPRHEKVIVGDEETKMVEMDDGVKRVWYHFGKNTNVDIKVIVTNGTKEWLKEAEN</sequence>
<name>A0A5D4NWL5_9BACI</name>
<dbReference type="PROSITE" id="PS51257">
    <property type="entry name" value="PROKAR_LIPOPROTEIN"/>
    <property type="match status" value="1"/>
</dbReference>
<dbReference type="EMBL" id="VTEI01000004">
    <property type="protein sequence ID" value="TYS17132.1"/>
    <property type="molecule type" value="Genomic_DNA"/>
</dbReference>
<evidence type="ECO:0008006" key="3">
    <source>
        <dbReference type="Google" id="ProtNLM"/>
    </source>
</evidence>
<dbReference type="OrthoDB" id="2883776at2"/>
<accession>A0A5D4NWL5</accession>
<comment type="caution">
    <text evidence="1">The sequence shown here is derived from an EMBL/GenBank/DDBJ whole genome shotgun (WGS) entry which is preliminary data.</text>
</comment>
<organism evidence="1 2">
    <name type="scientific">Rossellomorea vietnamensis</name>
    <dbReference type="NCBI Taxonomy" id="218284"/>
    <lineage>
        <taxon>Bacteria</taxon>
        <taxon>Bacillati</taxon>
        <taxon>Bacillota</taxon>
        <taxon>Bacilli</taxon>
        <taxon>Bacillales</taxon>
        <taxon>Bacillaceae</taxon>
        <taxon>Rossellomorea</taxon>
    </lineage>
</organism>
<dbReference type="RefSeq" id="WP_148939747.1">
    <property type="nucleotide sequence ID" value="NZ_VTEI01000004.1"/>
</dbReference>
<gene>
    <name evidence="1" type="ORF">FZC78_11000</name>
</gene>
<proteinExistence type="predicted"/>
<dbReference type="AlphaFoldDB" id="A0A5D4NWL5"/>
<protein>
    <recommendedName>
        <fullName evidence="3">Lipoprotein</fullName>
    </recommendedName>
</protein>
<reference evidence="1 2" key="1">
    <citation type="submission" date="2019-08" db="EMBL/GenBank/DDBJ databases">
        <title>Bacillus genomes from the desert of Cuatro Cienegas, Coahuila.</title>
        <authorList>
            <person name="Olmedo-Alvarez G."/>
        </authorList>
    </citation>
    <scope>NUCLEOTIDE SEQUENCE [LARGE SCALE GENOMIC DNA]</scope>
    <source>
        <strain evidence="1 2">CH34_1T</strain>
    </source>
</reference>